<proteinExistence type="predicted"/>
<dbReference type="PANTHER" id="PTHR43591:SF24">
    <property type="entry name" value="2-METHOXY-6-POLYPRENYL-1,4-BENZOQUINOL METHYLASE, MITOCHONDRIAL"/>
    <property type="match status" value="1"/>
</dbReference>
<dbReference type="EMBL" id="CAJPDT010000124">
    <property type="protein sequence ID" value="CAF9939840.1"/>
    <property type="molecule type" value="Genomic_DNA"/>
</dbReference>
<dbReference type="InterPro" id="IPR029063">
    <property type="entry name" value="SAM-dependent_MTases_sf"/>
</dbReference>
<dbReference type="Proteomes" id="UP000664534">
    <property type="component" value="Unassembled WGS sequence"/>
</dbReference>
<dbReference type="PANTHER" id="PTHR43591">
    <property type="entry name" value="METHYLTRANSFERASE"/>
    <property type="match status" value="1"/>
</dbReference>
<dbReference type="OrthoDB" id="10017101at2759"/>
<name>A0A8H3J351_9LECA</name>
<comment type="caution">
    <text evidence="1">The sequence shown here is derived from an EMBL/GenBank/DDBJ whole genome shotgun (WGS) entry which is preliminary data.</text>
</comment>
<reference evidence="1" key="1">
    <citation type="submission" date="2021-03" db="EMBL/GenBank/DDBJ databases">
        <authorList>
            <person name="Tagirdzhanova G."/>
        </authorList>
    </citation>
    <scope>NUCLEOTIDE SEQUENCE</scope>
</reference>
<protein>
    <recommendedName>
        <fullName evidence="3">S-adenosyl-L-methionine-dependent methyltransferase</fullName>
    </recommendedName>
</protein>
<organism evidence="1 2">
    <name type="scientific">Imshaugia aleurites</name>
    <dbReference type="NCBI Taxonomy" id="172621"/>
    <lineage>
        <taxon>Eukaryota</taxon>
        <taxon>Fungi</taxon>
        <taxon>Dikarya</taxon>
        <taxon>Ascomycota</taxon>
        <taxon>Pezizomycotina</taxon>
        <taxon>Lecanoromycetes</taxon>
        <taxon>OSLEUM clade</taxon>
        <taxon>Lecanoromycetidae</taxon>
        <taxon>Lecanorales</taxon>
        <taxon>Lecanorineae</taxon>
        <taxon>Parmeliaceae</taxon>
        <taxon>Imshaugia</taxon>
    </lineage>
</organism>
<evidence type="ECO:0000313" key="1">
    <source>
        <dbReference type="EMBL" id="CAF9939840.1"/>
    </source>
</evidence>
<dbReference type="AlphaFoldDB" id="A0A8H3J351"/>
<evidence type="ECO:0008006" key="3">
    <source>
        <dbReference type="Google" id="ProtNLM"/>
    </source>
</evidence>
<evidence type="ECO:0000313" key="2">
    <source>
        <dbReference type="Proteomes" id="UP000664534"/>
    </source>
</evidence>
<gene>
    <name evidence="1" type="ORF">IMSHALPRED_001651</name>
</gene>
<accession>A0A8H3J351</accession>
<keyword evidence="2" id="KW-1185">Reference proteome</keyword>
<dbReference type="CDD" id="cd02440">
    <property type="entry name" value="AdoMet_MTases"/>
    <property type="match status" value="1"/>
</dbReference>
<dbReference type="Gene3D" id="3.40.50.150">
    <property type="entry name" value="Vaccinia Virus protein VP39"/>
    <property type="match status" value="1"/>
</dbReference>
<dbReference type="SUPFAM" id="SSF53335">
    <property type="entry name" value="S-adenosyl-L-methionine-dependent methyltransferases"/>
    <property type="match status" value="1"/>
</dbReference>
<dbReference type="GO" id="GO:0008168">
    <property type="term" value="F:methyltransferase activity"/>
    <property type="evidence" value="ECO:0007669"/>
    <property type="project" value="TreeGrafter"/>
</dbReference>
<dbReference type="Pfam" id="PF13489">
    <property type="entry name" value="Methyltransf_23"/>
    <property type="match status" value="1"/>
</dbReference>
<sequence>MAPPTAQRSFHNTETEYHLQNDAPEHARLESQAAALADLMHNHVIHAPLRNPQRLLDVGCGTGAVTHPLSTTYPSASHIYGIDLSPVPAIRRPAPPLPFHTPNTEHIQGDIKQLATTDPRLRPNTFDFVFSRLLICGMTDWAAYIRDTAVPLLKPGVGWLEIQDLDYVFTKHGRVCSGDEEWAWMRAMERGARRKGLDLHCGSNAARYLRDAGLVDV</sequence>